<organism evidence="2 3">
    <name type="scientific">Drosophila lebanonensis</name>
    <name type="common">Fruit fly</name>
    <name type="synonym">Scaptodrosophila lebanonensis</name>
    <dbReference type="NCBI Taxonomy" id="7225"/>
    <lineage>
        <taxon>Eukaryota</taxon>
        <taxon>Metazoa</taxon>
        <taxon>Ecdysozoa</taxon>
        <taxon>Arthropoda</taxon>
        <taxon>Hexapoda</taxon>
        <taxon>Insecta</taxon>
        <taxon>Pterygota</taxon>
        <taxon>Neoptera</taxon>
        <taxon>Endopterygota</taxon>
        <taxon>Diptera</taxon>
        <taxon>Brachycera</taxon>
        <taxon>Muscomorpha</taxon>
        <taxon>Ephydroidea</taxon>
        <taxon>Drosophilidae</taxon>
        <taxon>Scaptodrosophila</taxon>
    </lineage>
</organism>
<keyword evidence="1" id="KW-0812">Transmembrane</keyword>
<name>A0A6J2U7Q0_DROLE</name>
<feature type="transmembrane region" description="Helical" evidence="1">
    <location>
        <begin position="36"/>
        <end position="57"/>
    </location>
</feature>
<keyword evidence="1" id="KW-1133">Transmembrane helix</keyword>
<feature type="transmembrane region" description="Helical" evidence="1">
    <location>
        <begin position="97"/>
        <end position="118"/>
    </location>
</feature>
<feature type="transmembrane region" description="Helical" evidence="1">
    <location>
        <begin position="130"/>
        <end position="147"/>
    </location>
</feature>
<dbReference type="AlphaFoldDB" id="A0A6J2U7Q0"/>
<dbReference type="GeneID" id="115631843"/>
<dbReference type="Proteomes" id="UP000504634">
    <property type="component" value="Unplaced"/>
</dbReference>
<sequence>MSDPISGTLPRFVYNSLLLGSASYAAWCIDSDTYPCAFAACVVGGVSALVGILRALFGSGQAEEYRKLRDVNSGVLELVPLPLVNIDLYAESQGMGALALGHCVFVVALSFDLGCSLAKDRKDCDISEMLRDLTVMGNIISLGFLAFMERNFIYVRMALIMGVMKYGSLFVDSIHEGVGEDLQVLGTAIFLYWTAKAFNADLTD</sequence>
<evidence type="ECO:0000313" key="3">
    <source>
        <dbReference type="RefSeq" id="XP_030384546.1"/>
    </source>
</evidence>
<dbReference type="Pfam" id="PF16039">
    <property type="entry name" value="DUF4791"/>
    <property type="match status" value="1"/>
</dbReference>
<proteinExistence type="predicted"/>
<dbReference type="InterPro" id="IPR032007">
    <property type="entry name" value="DUF4791"/>
</dbReference>
<keyword evidence="2" id="KW-1185">Reference proteome</keyword>
<dbReference type="RefSeq" id="XP_030384546.1">
    <property type="nucleotide sequence ID" value="XM_030528686.1"/>
</dbReference>
<dbReference type="OrthoDB" id="7811158at2759"/>
<evidence type="ECO:0000256" key="1">
    <source>
        <dbReference type="SAM" id="Phobius"/>
    </source>
</evidence>
<gene>
    <name evidence="3" type="primary">LOC115631843</name>
</gene>
<evidence type="ECO:0000313" key="2">
    <source>
        <dbReference type="Proteomes" id="UP000504634"/>
    </source>
</evidence>
<keyword evidence="1" id="KW-0472">Membrane</keyword>
<reference evidence="3" key="1">
    <citation type="submission" date="2025-08" db="UniProtKB">
        <authorList>
            <consortium name="RefSeq"/>
        </authorList>
    </citation>
    <scope>IDENTIFICATION</scope>
    <source>
        <strain evidence="3">11010-0011.00</strain>
        <tissue evidence="3">Whole body</tissue>
    </source>
</reference>
<accession>A0A6J2U7Q0</accession>
<protein>
    <submittedName>
        <fullName evidence="3">Uncharacterized protein LOC115631843</fullName>
    </submittedName>
</protein>